<accession>A0A4R3YB56</accession>
<evidence type="ECO:0000313" key="4">
    <source>
        <dbReference type="Proteomes" id="UP000305526"/>
    </source>
</evidence>
<evidence type="ECO:0000313" key="1">
    <source>
        <dbReference type="EMBL" id="TCV89247.1"/>
    </source>
</evidence>
<dbReference type="EMBL" id="SMCP01000002">
    <property type="protein sequence ID" value="TCV89247.1"/>
    <property type="molecule type" value="Genomic_DNA"/>
</dbReference>
<protein>
    <submittedName>
        <fullName evidence="2">Molybdopterin-synthase small subunit</fullName>
    </submittedName>
</protein>
<keyword evidence="4" id="KW-1185">Reference proteome</keyword>
<reference evidence="1 3" key="1">
    <citation type="submission" date="2019-03" db="EMBL/GenBank/DDBJ databases">
        <title>Genomic Encyclopedia of Type Strains, Phase IV (KMG-IV): sequencing the most valuable type-strain genomes for metagenomic binning, comparative biology and taxonomic classification.</title>
        <authorList>
            <person name="Goeker M."/>
        </authorList>
    </citation>
    <scope>NUCLEOTIDE SEQUENCE [LARGE SCALE GENOMIC DNA]</scope>
    <source>
        <strain evidence="1 3">DSM 28140</strain>
    </source>
</reference>
<dbReference type="RefSeq" id="WP_132965021.1">
    <property type="nucleotide sequence ID" value="NZ_LEKL01000019.1"/>
</dbReference>
<evidence type="ECO:0000313" key="3">
    <source>
        <dbReference type="Proteomes" id="UP000294619"/>
    </source>
</evidence>
<comment type="caution">
    <text evidence="1">The sequence shown here is derived from an EMBL/GenBank/DDBJ whole genome shotgun (WGS) entry which is preliminary data.</text>
</comment>
<dbReference type="EMBL" id="VDGV01000009">
    <property type="protein sequence ID" value="TNG93308.1"/>
    <property type="molecule type" value="Genomic_DNA"/>
</dbReference>
<proteinExistence type="predicted"/>
<name>A0A4R3YB56_9PAST</name>
<dbReference type="AlphaFoldDB" id="A0A4R3YB56"/>
<evidence type="ECO:0000313" key="2">
    <source>
        <dbReference type="EMBL" id="TNG93308.1"/>
    </source>
</evidence>
<gene>
    <name evidence="1" type="ORF">EDC16_102124</name>
    <name evidence="2" type="ORF">FHQ21_01595</name>
</gene>
<organism evidence="1 3">
    <name type="scientific">Testudinibacter aquarius</name>
    <dbReference type="NCBI Taxonomy" id="1524974"/>
    <lineage>
        <taxon>Bacteria</taxon>
        <taxon>Pseudomonadati</taxon>
        <taxon>Pseudomonadota</taxon>
        <taxon>Gammaproteobacteria</taxon>
        <taxon>Pasteurellales</taxon>
        <taxon>Pasteurellaceae</taxon>
        <taxon>Testudinibacter</taxon>
    </lineage>
</organism>
<sequence>MAYLTEIIIEKKASLPKQTEKLVNQLCNKLKNGAYTPDNKNIVKLKGIATDEVNDFLLECLAEYNKTERHYREQHDIHGLCAVWAVLSFSRKENVLAYFANIIDKKDEDFFLNHLFTLLNLPNVQHPYAERIKQYYDGIFHTLPSYQLMEKLGIDLPNKYDWSVSLHLMNFGKWFTTDGLTDDEKEKQFKLKIYFGSPGIKNDTFKISIENSLSQKIQKISFTDSEVFTIRVDEKKIDKPNLLELGKFLAQVENYFATTFNTDDLKGDTAYFSTSKGINRKKIEQWIKNRFNT</sequence>
<dbReference type="Proteomes" id="UP000294619">
    <property type="component" value="Unassembled WGS sequence"/>
</dbReference>
<reference evidence="2 4" key="2">
    <citation type="submission" date="2019-05" db="EMBL/GenBank/DDBJ databases">
        <title>Pasteurellaceae isolates from reptiles.</title>
        <authorList>
            <person name="Bojesen A.M."/>
            <person name="Lund E."/>
        </authorList>
    </citation>
    <scope>NUCLEOTIDE SEQUENCE [LARGE SCALE GENOMIC DNA]</scope>
    <source>
        <strain evidence="2 4">ELNT2x</strain>
    </source>
</reference>
<dbReference type="Proteomes" id="UP000305526">
    <property type="component" value="Unassembled WGS sequence"/>
</dbReference>